<feature type="compositionally biased region" description="Polar residues" evidence="1">
    <location>
        <begin position="621"/>
        <end position="644"/>
    </location>
</feature>
<keyword evidence="2" id="KW-0472">Membrane</keyword>
<feature type="compositionally biased region" description="Polar residues" evidence="1">
    <location>
        <begin position="1175"/>
        <end position="1195"/>
    </location>
</feature>
<reference evidence="3" key="1">
    <citation type="submission" date="2021-01" db="EMBL/GenBank/DDBJ databases">
        <authorList>
            <person name="Kaushik A."/>
        </authorList>
    </citation>
    <scope>NUCLEOTIDE SEQUENCE</scope>
    <source>
        <strain evidence="3">AG1-1C</strain>
    </source>
</reference>
<gene>
    <name evidence="3" type="ORF">RDB_LOCUS71954</name>
</gene>
<protein>
    <submittedName>
        <fullName evidence="3">Uncharacterized protein</fullName>
    </submittedName>
</protein>
<evidence type="ECO:0000313" key="4">
    <source>
        <dbReference type="Proteomes" id="UP000663846"/>
    </source>
</evidence>
<keyword evidence="2" id="KW-0812">Transmembrane</keyword>
<comment type="caution">
    <text evidence="3">The sequence shown here is derived from an EMBL/GenBank/DDBJ whole genome shotgun (WGS) entry which is preliminary data.</text>
</comment>
<feature type="region of interest" description="Disordered" evidence="1">
    <location>
        <begin position="132"/>
        <end position="267"/>
    </location>
</feature>
<dbReference type="Proteomes" id="UP000663846">
    <property type="component" value="Unassembled WGS sequence"/>
</dbReference>
<feature type="compositionally biased region" description="Polar residues" evidence="1">
    <location>
        <begin position="173"/>
        <end position="228"/>
    </location>
</feature>
<feature type="region of interest" description="Disordered" evidence="1">
    <location>
        <begin position="1175"/>
        <end position="1235"/>
    </location>
</feature>
<evidence type="ECO:0000256" key="2">
    <source>
        <dbReference type="SAM" id="Phobius"/>
    </source>
</evidence>
<name>A0A8H2WZ69_9AGAM</name>
<accession>A0A8H2WZ69</accession>
<feature type="compositionally biased region" description="Polar residues" evidence="1">
    <location>
        <begin position="652"/>
        <end position="691"/>
    </location>
</feature>
<feature type="region of interest" description="Disordered" evidence="1">
    <location>
        <begin position="593"/>
        <end position="698"/>
    </location>
</feature>
<feature type="region of interest" description="Disordered" evidence="1">
    <location>
        <begin position="852"/>
        <end position="892"/>
    </location>
</feature>
<dbReference type="EMBL" id="CAJMWS010000314">
    <property type="protein sequence ID" value="CAE6412984.1"/>
    <property type="molecule type" value="Genomic_DNA"/>
</dbReference>
<feature type="compositionally biased region" description="Polar residues" evidence="1">
    <location>
        <begin position="598"/>
        <end position="613"/>
    </location>
</feature>
<evidence type="ECO:0000313" key="3">
    <source>
        <dbReference type="EMBL" id="CAE6412984.1"/>
    </source>
</evidence>
<feature type="region of interest" description="Disordered" evidence="1">
    <location>
        <begin position="946"/>
        <end position="965"/>
    </location>
</feature>
<feature type="compositionally biased region" description="Gly residues" evidence="1">
    <location>
        <begin position="786"/>
        <end position="799"/>
    </location>
</feature>
<feature type="compositionally biased region" description="Low complexity" evidence="1">
    <location>
        <begin position="231"/>
        <end position="240"/>
    </location>
</feature>
<dbReference type="AlphaFoldDB" id="A0A8H2WZ69"/>
<keyword evidence="2" id="KW-1133">Transmembrane helix</keyword>
<feature type="transmembrane region" description="Helical" evidence="2">
    <location>
        <begin position="738"/>
        <end position="759"/>
    </location>
</feature>
<organism evidence="3 4">
    <name type="scientific">Rhizoctonia solani</name>
    <dbReference type="NCBI Taxonomy" id="456999"/>
    <lineage>
        <taxon>Eukaryota</taxon>
        <taxon>Fungi</taxon>
        <taxon>Dikarya</taxon>
        <taxon>Basidiomycota</taxon>
        <taxon>Agaricomycotina</taxon>
        <taxon>Agaricomycetes</taxon>
        <taxon>Cantharellales</taxon>
        <taxon>Ceratobasidiaceae</taxon>
        <taxon>Rhizoctonia</taxon>
    </lineage>
</organism>
<feature type="region of interest" description="Disordered" evidence="1">
    <location>
        <begin position="782"/>
        <end position="825"/>
    </location>
</feature>
<feature type="compositionally biased region" description="Polar residues" evidence="1">
    <location>
        <begin position="150"/>
        <end position="160"/>
    </location>
</feature>
<evidence type="ECO:0000256" key="1">
    <source>
        <dbReference type="SAM" id="MobiDB-lite"/>
    </source>
</evidence>
<proteinExistence type="predicted"/>
<sequence>MATSTPKDHAEERDLIKRQKCNNGVPISTHYEVSTIATRYVSYSYYTSTPRSSNTSETTKPTPISRVHYTFTFEPRPPISIITRTSTTQLPPKKSVVSTTSDIIPKARAVHGVPITITQTHITSVPVETIYSCPPTSHETPTSRDDHSTSRNTDYTSSSIPERPTSRELPTSWIGSTSHSSREPPTSWTQPTSRPTTATESIPHPSTESGPTTSLREPWYPSSSTPSVVISRPSLTSTLPPLTPTPHPPSTRPTSIIPPPTSSVPNSTITLAPRPPITTHSYSQCVYTLFDGTYPYSSYTTRCSDSTTSESLCTSFYRNGEWDLAPCTSTSTNTNNTTSTLTNTTTSTQTITSWLCSSYISSQETWIDAPCTSSINVTASTWPCSSYATSLQQWVPGPCTSTTPNFTTPLERCSSFMRSSSGWATIPCTSTPNIKSIPTITTPPTVTITPIRTHIRSCSTYVEDLKTWLPMPCDFTMNTPTISTVSGKTITHNTTMTITITRTSNFTETLAITTRPTVSHSQLCSTYFPQLELWISAPCTTTAPTLSICLDRDQDARVPCASVTHTSDTDTWSLTSEVTDTSSPVFVTVTHPPHTFDPTATFTQTDESTSTGGPTRAPETWTHTPTRLSSGVTLGTSEVHSPTETPHPIPPATTSSQESLGTSQGTEPSITRETTTVGGSTGPESIQPVHTSSRLSQSSTSPVLFTSNFIVPSTTGVFFPSPSSTLTPIPDGIRGGTLAGIIIGGILGVVGLLGIGAFIMKSFGGYRDQDIFEPRGAYQAASSGASVGGRDGGGGGGVGSSNMSEVRNESPRRSALRNRNDAGGGWSDASWASTHAYTGVATAAVVAAAASNNQRGRGSDANGRYADGGIRDEDTPDRVPHRYGDGGLAGPDSHYDTGMVDHPYGTHDPRHIVSSLEVQFDPYHDLPGRHDSVPVGANIARQSALTGPEIAPGPPGPTAPYQSTPAVTEGYPSASLQPGQADSGVFVSGASGQSTTSFAPSTMDQPLQPHPNNMYQTSPPYTENSGAGGVVYRSPEPLASTDIQRPPYWESSIPAASVDSLPQHDNIPRYSALVDVGNDIVVVGSPASGFDDTAHIGSAPALAPGIGSTSGIEGVPRADGPVLTNPTWNPVGVTEFGQDVIGSPSPQIDGAAFMAGSAVPDAPRGLYQGLARLSTEGTSTQRRDTSVLSPVSASGASLRPPKVGGPRARPPRSLPSRESMARLDSRRSLPPAYEE</sequence>
<feature type="compositionally biased region" description="Pro residues" evidence="1">
    <location>
        <begin position="241"/>
        <end position="262"/>
    </location>
</feature>
<feature type="compositionally biased region" description="Basic and acidic residues" evidence="1">
    <location>
        <begin position="869"/>
        <end position="884"/>
    </location>
</feature>